<comment type="function">
    <text evidence="13">Extracellular serine carboxypeptidase that contributes to pathogenicity.</text>
</comment>
<keyword evidence="6 14" id="KW-0121">Carboxypeptidase</keyword>
<evidence type="ECO:0000256" key="1">
    <source>
        <dbReference type="ARBA" id="ARBA00001003"/>
    </source>
</evidence>
<dbReference type="EMBL" id="JAQQWK010000011">
    <property type="protein sequence ID" value="KAK8024120.1"/>
    <property type="molecule type" value="Genomic_DNA"/>
</dbReference>
<keyword evidence="7 14" id="KW-0645">Protease</keyword>
<dbReference type="InterPro" id="IPR018202">
    <property type="entry name" value="Ser_caboxypep_ser_AS"/>
</dbReference>
<evidence type="ECO:0000256" key="9">
    <source>
        <dbReference type="ARBA" id="ARBA00022801"/>
    </source>
</evidence>
<evidence type="ECO:0000313" key="15">
    <source>
        <dbReference type="EMBL" id="KAK8024120.1"/>
    </source>
</evidence>
<sequence length="602" mass="65126">MPSRIRLLGRAFVGLLGLASLGSAGVLRSRTTEGVKIEYKEPGICETTPGVKSYSGYLTLPSTRLQPYEQNLFFWFFESRDSPETAPLTLWLQGGPGAASIDQALSQNGPCLVPEADGNSTVLNPWSWNNHANLLYIDQPVQTGFSYDVAAPGIMDAITGQIYPADSWTGPLNYTAYKGTFPSQDSSRLVNTTAVAAEATWEFLQIWMAEFSKYRRDKVSVWSESYGGHYAPAIAKLLQSRASSHDFNRDGALPVTVDTVGIMSGFTDFHIQAESFPKFAINNTYGIQAYDLGVAESAAYNWSSPGGCKEQVEHCRALTPNGYRDQYGTNATVTEVCGGASIWCWTNVYSAYDALSGRDPFDIGHLIPTSIPPPYAYGFLSQEWVLKALGVHVNYTLNSNPIANGFLAAGDFAFGGFMEDLGSLLDDGVKVALAHGDRDFRCNCNQSSGVGGEAVSLAIDYEDMHDFAAAGYAPIFTNESYVGGFVRQYGGFSFSRVFQAGHGIGYDQPETAYQIFTRTMSGKDVSKGQVSVGQSFDYATEGPPSVFDVKNEPPTQSASECYVLSNPLRLTCTEEQIAALLEGTAVVKNNVVVSPAGRPTSV</sequence>
<organism evidence="15 16">
    <name type="scientific">Apiospora rasikravindrae</name>
    <dbReference type="NCBI Taxonomy" id="990691"/>
    <lineage>
        <taxon>Eukaryota</taxon>
        <taxon>Fungi</taxon>
        <taxon>Dikarya</taxon>
        <taxon>Ascomycota</taxon>
        <taxon>Pezizomycotina</taxon>
        <taxon>Sordariomycetes</taxon>
        <taxon>Xylariomycetidae</taxon>
        <taxon>Amphisphaeriales</taxon>
        <taxon>Apiosporaceae</taxon>
        <taxon>Apiospora</taxon>
    </lineage>
</organism>
<accession>A0ABR1S1Q4</accession>
<feature type="signal peptide" evidence="14">
    <location>
        <begin position="1"/>
        <end position="24"/>
    </location>
</feature>
<keyword evidence="11" id="KW-0325">Glycoprotein</keyword>
<proteinExistence type="inferred from homology"/>
<evidence type="ECO:0000256" key="4">
    <source>
        <dbReference type="ARBA" id="ARBA00022475"/>
    </source>
</evidence>
<keyword evidence="8 14" id="KW-0732">Signal</keyword>
<comment type="catalytic activity">
    <reaction evidence="1">
        <text>Preferential release of a C-terminal arginine or lysine residue.</text>
        <dbReference type="EC" id="3.4.16.6"/>
    </reaction>
</comment>
<dbReference type="Gene3D" id="3.40.50.1820">
    <property type="entry name" value="alpha/beta hydrolase"/>
    <property type="match status" value="1"/>
</dbReference>
<evidence type="ECO:0000256" key="14">
    <source>
        <dbReference type="RuleBase" id="RU361156"/>
    </source>
</evidence>
<keyword evidence="10" id="KW-0843">Virulence</keyword>
<evidence type="ECO:0000256" key="3">
    <source>
        <dbReference type="ARBA" id="ARBA00009431"/>
    </source>
</evidence>
<evidence type="ECO:0000256" key="7">
    <source>
        <dbReference type="ARBA" id="ARBA00022670"/>
    </source>
</evidence>
<evidence type="ECO:0000256" key="10">
    <source>
        <dbReference type="ARBA" id="ARBA00023026"/>
    </source>
</evidence>
<dbReference type="EC" id="3.4.16.-" evidence="14"/>
<dbReference type="PANTHER" id="PTHR11802">
    <property type="entry name" value="SERINE PROTEASE FAMILY S10 SERINE CARBOXYPEPTIDASE"/>
    <property type="match status" value="1"/>
</dbReference>
<name>A0ABR1S1Q4_9PEZI</name>
<gene>
    <name evidence="15" type="ORF">PG993_012186</name>
</gene>
<evidence type="ECO:0000256" key="6">
    <source>
        <dbReference type="ARBA" id="ARBA00022645"/>
    </source>
</evidence>
<comment type="similarity">
    <text evidence="3 14">Belongs to the peptidase S10 family.</text>
</comment>
<dbReference type="Pfam" id="PF00450">
    <property type="entry name" value="Peptidase_S10"/>
    <property type="match status" value="1"/>
</dbReference>
<keyword evidence="5" id="KW-0472">Membrane</keyword>
<evidence type="ECO:0000256" key="8">
    <source>
        <dbReference type="ARBA" id="ARBA00022729"/>
    </source>
</evidence>
<evidence type="ECO:0000256" key="13">
    <source>
        <dbReference type="ARBA" id="ARBA00037356"/>
    </source>
</evidence>
<dbReference type="PRINTS" id="PR00724">
    <property type="entry name" value="CRBOXYPTASEC"/>
</dbReference>
<keyword evidence="16" id="KW-1185">Reference proteome</keyword>
<dbReference type="Proteomes" id="UP001444661">
    <property type="component" value="Unassembled WGS sequence"/>
</dbReference>
<dbReference type="SUPFAM" id="SSF53474">
    <property type="entry name" value="alpha/beta-Hydrolases"/>
    <property type="match status" value="1"/>
</dbReference>
<keyword evidence="5" id="KW-0336">GPI-anchor</keyword>
<keyword evidence="4" id="KW-1003">Cell membrane</keyword>
<evidence type="ECO:0000256" key="12">
    <source>
        <dbReference type="ARBA" id="ARBA00023288"/>
    </source>
</evidence>
<comment type="subcellular location">
    <subcellularLocation>
        <location evidence="2">Cell membrane</location>
        <topology evidence="2">Lipid-anchor</topology>
        <topology evidence="2">GPI-anchor</topology>
    </subcellularLocation>
</comment>
<dbReference type="InterPro" id="IPR029058">
    <property type="entry name" value="AB_hydrolase_fold"/>
</dbReference>
<feature type="chain" id="PRO_5044964370" description="Carboxypeptidase" evidence="14">
    <location>
        <begin position="25"/>
        <end position="602"/>
    </location>
</feature>
<dbReference type="InterPro" id="IPR001563">
    <property type="entry name" value="Peptidase_S10"/>
</dbReference>
<evidence type="ECO:0000256" key="5">
    <source>
        <dbReference type="ARBA" id="ARBA00022622"/>
    </source>
</evidence>
<keyword evidence="9 14" id="KW-0378">Hydrolase</keyword>
<keyword evidence="12" id="KW-0449">Lipoprotein</keyword>
<evidence type="ECO:0000256" key="2">
    <source>
        <dbReference type="ARBA" id="ARBA00004609"/>
    </source>
</evidence>
<dbReference type="PROSITE" id="PS00131">
    <property type="entry name" value="CARBOXYPEPT_SER_SER"/>
    <property type="match status" value="1"/>
</dbReference>
<protein>
    <recommendedName>
        <fullName evidence="14">Carboxypeptidase</fullName>
        <ecNumber evidence="14">3.4.16.-</ecNumber>
    </recommendedName>
</protein>
<comment type="caution">
    <text evidence="15">The sequence shown here is derived from an EMBL/GenBank/DDBJ whole genome shotgun (WGS) entry which is preliminary data.</text>
</comment>
<evidence type="ECO:0000313" key="16">
    <source>
        <dbReference type="Proteomes" id="UP001444661"/>
    </source>
</evidence>
<reference evidence="15 16" key="1">
    <citation type="submission" date="2023-01" db="EMBL/GenBank/DDBJ databases">
        <title>Analysis of 21 Apiospora genomes using comparative genomics revels a genus with tremendous synthesis potential of carbohydrate active enzymes and secondary metabolites.</title>
        <authorList>
            <person name="Sorensen T."/>
        </authorList>
    </citation>
    <scope>NUCLEOTIDE SEQUENCE [LARGE SCALE GENOMIC DNA]</scope>
    <source>
        <strain evidence="15 16">CBS 33761</strain>
    </source>
</reference>
<dbReference type="PANTHER" id="PTHR11802:SF189">
    <property type="entry name" value="CARBOXYPEPTIDASE"/>
    <property type="match status" value="1"/>
</dbReference>
<evidence type="ECO:0000256" key="11">
    <source>
        <dbReference type="ARBA" id="ARBA00023180"/>
    </source>
</evidence>